<gene>
    <name evidence="1" type="ORF">SPF06_13570</name>
</gene>
<dbReference type="EMBL" id="JAYGGQ010000010">
    <property type="protein sequence ID" value="MEA5455758.1"/>
    <property type="molecule type" value="Genomic_DNA"/>
</dbReference>
<evidence type="ECO:0000313" key="1">
    <source>
        <dbReference type="EMBL" id="MEA5455758.1"/>
    </source>
</evidence>
<reference evidence="1 2" key="1">
    <citation type="submission" date="2023-12" db="EMBL/GenBank/DDBJ databases">
        <title>Sinomonas terricola sp. nov, isolated from litchi orchard soil in Guangdong, PR China.</title>
        <authorList>
            <person name="Jiaxin W."/>
            <person name="Yang Z."/>
            <person name="Honghui Z."/>
        </authorList>
    </citation>
    <scope>NUCLEOTIDE SEQUENCE [LARGE SCALE GENOMIC DNA]</scope>
    <source>
        <strain evidence="1 2">JGH33</strain>
    </source>
</reference>
<proteinExistence type="predicted"/>
<sequence length="61" mass="6872">MTSTEYQFRVSEILRLFDIEAVGSETGVVYGDKGVELEDQPLVWAVHALVARRFGIPESQM</sequence>
<accession>A0ABU5T7V9</accession>
<evidence type="ECO:0008006" key="3">
    <source>
        <dbReference type="Google" id="ProtNLM"/>
    </source>
</evidence>
<protein>
    <recommendedName>
        <fullName evidence="3">Acyl carrier protein</fullName>
    </recommendedName>
</protein>
<evidence type="ECO:0000313" key="2">
    <source>
        <dbReference type="Proteomes" id="UP001304769"/>
    </source>
</evidence>
<keyword evidence="2" id="KW-1185">Reference proteome</keyword>
<organism evidence="1 2">
    <name type="scientific">Sinomonas terricola</name>
    <dbReference type="NCBI Taxonomy" id="3110330"/>
    <lineage>
        <taxon>Bacteria</taxon>
        <taxon>Bacillati</taxon>
        <taxon>Actinomycetota</taxon>
        <taxon>Actinomycetes</taxon>
        <taxon>Micrococcales</taxon>
        <taxon>Micrococcaceae</taxon>
        <taxon>Sinomonas</taxon>
    </lineage>
</organism>
<comment type="caution">
    <text evidence="1">The sequence shown here is derived from an EMBL/GenBank/DDBJ whole genome shotgun (WGS) entry which is preliminary data.</text>
</comment>
<dbReference type="Proteomes" id="UP001304769">
    <property type="component" value="Unassembled WGS sequence"/>
</dbReference>
<name>A0ABU5T7V9_9MICC</name>